<dbReference type="Proteomes" id="UP000463700">
    <property type="component" value="Unassembled WGS sequence"/>
</dbReference>
<comment type="caution">
    <text evidence="1">The sequence shown here is derived from an EMBL/GenBank/DDBJ whole genome shotgun (WGS) entry which is preliminary data.</text>
</comment>
<name>A0A6N6W871_9BURK</name>
<dbReference type="AlphaFoldDB" id="A0A6N6W871"/>
<accession>A0A6N6W871</accession>
<evidence type="ECO:0000313" key="1">
    <source>
        <dbReference type="EMBL" id="KAE8756088.1"/>
    </source>
</evidence>
<dbReference type="RefSeq" id="WP_154565378.1">
    <property type="nucleotide sequence ID" value="NZ_VOSW01000071.1"/>
</dbReference>
<protein>
    <submittedName>
        <fullName evidence="1">Uncharacterized protein</fullName>
    </submittedName>
</protein>
<gene>
    <name evidence="1" type="ORF">FSO04_30755</name>
</gene>
<reference evidence="1 2" key="1">
    <citation type="journal article" date="2020" name="Int. J. Syst. Evol. Microbiol.">
        <title>Paraburkholderia madseniana sp. nov., a phenolic acid-degrading bacterium isolated from acidic forest soil.</title>
        <authorList>
            <person name="Wilhelm R.C."/>
            <person name="Murphy S.J.L."/>
            <person name="Feriancek N.M."/>
            <person name="Karasz D.C."/>
            <person name="DeRito C.M."/>
            <person name="Newman J.D."/>
            <person name="Buckley D.H."/>
        </authorList>
    </citation>
    <scope>NUCLEOTIDE SEQUENCE [LARGE SCALE GENOMIC DNA]</scope>
    <source>
        <strain evidence="1 2">RP11</strain>
    </source>
</reference>
<sequence>MPLISNSDLVYARRIAASAAGLSRAAIEFRSALKFVLDRADASSSGLAFTIIDSRTDVVLNFGLSTVHGQVEALFDHVLKDNVLLGRYRFFTVEKDATGKGVAEEVWAILFNSNCAATWDTEGDFEWYFGDQDSSTPQMIGTFLLMLLAMLQDKLPRA</sequence>
<proteinExistence type="predicted"/>
<organism evidence="1 2">
    <name type="scientific">Paraburkholderia madseniana</name>
    <dbReference type="NCBI Taxonomy" id="2599607"/>
    <lineage>
        <taxon>Bacteria</taxon>
        <taxon>Pseudomonadati</taxon>
        <taxon>Pseudomonadota</taxon>
        <taxon>Betaproteobacteria</taxon>
        <taxon>Burkholderiales</taxon>
        <taxon>Burkholderiaceae</taxon>
        <taxon>Paraburkholderia</taxon>
    </lineage>
</organism>
<dbReference type="OrthoDB" id="9135154at2"/>
<dbReference type="EMBL" id="VOSW01000071">
    <property type="protein sequence ID" value="KAE8756088.1"/>
    <property type="molecule type" value="Genomic_DNA"/>
</dbReference>
<evidence type="ECO:0000313" key="2">
    <source>
        <dbReference type="Proteomes" id="UP000463700"/>
    </source>
</evidence>